<dbReference type="InterPro" id="IPR013083">
    <property type="entry name" value="Znf_RING/FYVE/PHD"/>
</dbReference>
<dbReference type="Ensembl" id="ENSANIT00000005393.1">
    <property type="protein sequence ID" value="ENSANIP00000005222.1"/>
    <property type="gene ID" value="ENSANIG00000003595.1"/>
</dbReference>
<evidence type="ECO:0000256" key="3">
    <source>
        <dbReference type="SAM" id="MobiDB-lite"/>
    </source>
</evidence>
<reference evidence="4" key="2">
    <citation type="submission" date="2025-09" db="UniProtKB">
        <authorList>
            <consortium name="Ensembl"/>
        </authorList>
    </citation>
    <scope>IDENTIFICATION</scope>
</reference>
<evidence type="ECO:0000256" key="1">
    <source>
        <dbReference type="ARBA" id="ARBA00004123"/>
    </source>
</evidence>
<dbReference type="Proteomes" id="UP000694541">
    <property type="component" value="Unplaced"/>
</dbReference>
<dbReference type="AlphaFoldDB" id="A0A8B9RRJ3"/>
<comment type="subcellular location">
    <subcellularLocation>
        <location evidence="1">Nucleus</location>
    </subcellularLocation>
</comment>
<evidence type="ECO:0000313" key="5">
    <source>
        <dbReference type="Proteomes" id="UP000694541"/>
    </source>
</evidence>
<feature type="compositionally biased region" description="Basic and acidic residues" evidence="3">
    <location>
        <begin position="61"/>
        <end position="75"/>
    </location>
</feature>
<dbReference type="InterPro" id="IPR051507">
    <property type="entry name" value="PcG_RING_finger"/>
</dbReference>
<proteinExistence type="predicted"/>
<sequence>IIRRVPLPSSRRHLSSGASAPCCQAYAPLSPFPRVLQVGKWHRSRSCEPCPRETSRIRSKCLEKSRRTEQRRSSSEPRPSTPLGLAPLAPSTLPAFPTPRMATQRKHLVKDFNPHITCYICKGYLIKPTTVTECLHTSDYRDLKECLNQIPLY</sequence>
<reference evidence="4" key="1">
    <citation type="submission" date="2025-08" db="UniProtKB">
        <authorList>
            <consortium name="Ensembl"/>
        </authorList>
    </citation>
    <scope>IDENTIFICATION</scope>
</reference>
<organism evidence="4 5">
    <name type="scientific">Accipiter nisus</name>
    <name type="common">Eurasian sparrowhawk</name>
    <dbReference type="NCBI Taxonomy" id="211598"/>
    <lineage>
        <taxon>Eukaryota</taxon>
        <taxon>Metazoa</taxon>
        <taxon>Chordata</taxon>
        <taxon>Craniata</taxon>
        <taxon>Vertebrata</taxon>
        <taxon>Euteleostomi</taxon>
        <taxon>Archelosauria</taxon>
        <taxon>Archosauria</taxon>
        <taxon>Dinosauria</taxon>
        <taxon>Saurischia</taxon>
        <taxon>Theropoda</taxon>
        <taxon>Coelurosauria</taxon>
        <taxon>Aves</taxon>
        <taxon>Neognathae</taxon>
        <taxon>Neoaves</taxon>
        <taxon>Telluraves</taxon>
        <taxon>Accipitrimorphae</taxon>
        <taxon>Accipitriformes</taxon>
        <taxon>Accipitridae</taxon>
        <taxon>Accipitrinae</taxon>
        <taxon>Accipiter</taxon>
    </lineage>
</organism>
<keyword evidence="5" id="KW-1185">Reference proteome</keyword>
<evidence type="ECO:0000256" key="2">
    <source>
        <dbReference type="ARBA" id="ARBA00023242"/>
    </source>
</evidence>
<dbReference type="PANTHER" id="PTHR45893">
    <property type="entry name" value="POLYCOMB GROUP RING FINGER PROTEIN"/>
    <property type="match status" value="1"/>
</dbReference>
<dbReference type="GO" id="GO:0005634">
    <property type="term" value="C:nucleus"/>
    <property type="evidence" value="ECO:0007669"/>
    <property type="project" value="UniProtKB-SubCell"/>
</dbReference>
<name>A0A8B9RRJ3_9AVES</name>
<feature type="region of interest" description="Disordered" evidence="3">
    <location>
        <begin position="61"/>
        <end position="89"/>
    </location>
</feature>
<keyword evidence="2" id="KW-0539">Nucleus</keyword>
<dbReference type="Gene3D" id="3.30.40.10">
    <property type="entry name" value="Zinc/RING finger domain, C3HC4 (zinc finger)"/>
    <property type="match status" value="1"/>
</dbReference>
<protein>
    <submittedName>
        <fullName evidence="4">Uncharacterized protein</fullName>
    </submittedName>
</protein>
<accession>A0A8B9RRJ3</accession>
<evidence type="ECO:0000313" key="4">
    <source>
        <dbReference type="Ensembl" id="ENSANIP00000005222.1"/>
    </source>
</evidence>